<dbReference type="InterPro" id="IPR040349">
    <property type="entry name" value="Csm1/Pcs1"/>
</dbReference>
<comment type="caution">
    <text evidence="3">The sequence shown here is derived from an EMBL/GenBank/DDBJ whole genome shotgun (WGS) entry which is preliminary data.</text>
</comment>
<feature type="compositionally biased region" description="Low complexity" evidence="2">
    <location>
        <begin position="19"/>
        <end position="39"/>
    </location>
</feature>
<dbReference type="EMBL" id="MNAD01000217">
    <property type="protein sequence ID" value="OJT14927.1"/>
    <property type="molecule type" value="Genomic_DNA"/>
</dbReference>
<evidence type="ECO:0000256" key="1">
    <source>
        <dbReference type="SAM" id="Coils"/>
    </source>
</evidence>
<dbReference type="GO" id="GO:0051315">
    <property type="term" value="P:attachment of mitotic spindle microtubules to kinetochore"/>
    <property type="evidence" value="ECO:0007669"/>
    <property type="project" value="TreeGrafter"/>
</dbReference>
<reference evidence="3 4" key="1">
    <citation type="submission" date="2016-10" db="EMBL/GenBank/DDBJ databases">
        <title>Genome sequence of the basidiomycete white-rot fungus Trametes pubescens.</title>
        <authorList>
            <person name="Makela M.R."/>
            <person name="Granchi Z."/>
            <person name="Peng M."/>
            <person name="De Vries R.P."/>
            <person name="Grigoriev I."/>
            <person name="Riley R."/>
            <person name="Hilden K."/>
        </authorList>
    </citation>
    <scope>NUCLEOTIDE SEQUENCE [LARGE SCALE GENOMIC DNA]</scope>
    <source>
        <strain evidence="3 4">FBCC735</strain>
    </source>
</reference>
<dbReference type="STRING" id="154538.A0A1M2W4Z5"/>
<proteinExistence type="predicted"/>
<evidence type="ECO:0000313" key="3">
    <source>
        <dbReference type="EMBL" id="OJT14927.1"/>
    </source>
</evidence>
<dbReference type="OMA" id="LTCIYTY"/>
<name>A0A1M2W4Z5_TRAPU</name>
<dbReference type="GO" id="GO:0005730">
    <property type="term" value="C:nucleolus"/>
    <property type="evidence" value="ECO:0007669"/>
    <property type="project" value="TreeGrafter"/>
</dbReference>
<organism evidence="3 4">
    <name type="scientific">Trametes pubescens</name>
    <name type="common">White-rot fungus</name>
    <dbReference type="NCBI Taxonomy" id="154538"/>
    <lineage>
        <taxon>Eukaryota</taxon>
        <taxon>Fungi</taxon>
        <taxon>Dikarya</taxon>
        <taxon>Basidiomycota</taxon>
        <taxon>Agaricomycotina</taxon>
        <taxon>Agaricomycetes</taxon>
        <taxon>Polyporales</taxon>
        <taxon>Polyporaceae</taxon>
        <taxon>Trametes</taxon>
    </lineage>
</organism>
<dbReference type="CDD" id="cd23787">
    <property type="entry name" value="RWD_CSM1"/>
    <property type="match status" value="1"/>
</dbReference>
<dbReference type="GO" id="GO:0034506">
    <property type="term" value="C:chromosome, centromeric core domain"/>
    <property type="evidence" value="ECO:0007669"/>
    <property type="project" value="TreeGrafter"/>
</dbReference>
<dbReference type="PANTHER" id="PTHR28006:SF1">
    <property type="entry name" value="MONOPOLIN COMPLEX SUBUNIT CSM1"/>
    <property type="match status" value="1"/>
</dbReference>
<dbReference type="GO" id="GO:1990644">
    <property type="term" value="F:microtubule site clamp"/>
    <property type="evidence" value="ECO:0007669"/>
    <property type="project" value="TreeGrafter"/>
</dbReference>
<keyword evidence="1" id="KW-0175">Coiled coil</keyword>
<dbReference type="GO" id="GO:0072686">
    <property type="term" value="C:mitotic spindle"/>
    <property type="evidence" value="ECO:0007669"/>
    <property type="project" value="TreeGrafter"/>
</dbReference>
<accession>A0A1M2W4Z5</accession>
<dbReference type="Proteomes" id="UP000184267">
    <property type="component" value="Unassembled WGS sequence"/>
</dbReference>
<keyword evidence="4" id="KW-1185">Reference proteome</keyword>
<dbReference type="OrthoDB" id="3216420at2759"/>
<protein>
    <recommendedName>
        <fullName evidence="5">Monopolin complex subunit Csm1/Pcs1 C-terminal domain-containing protein</fullName>
    </recommendedName>
</protein>
<dbReference type="GO" id="GO:0045144">
    <property type="term" value="P:meiotic sister chromatid segregation"/>
    <property type="evidence" value="ECO:0007669"/>
    <property type="project" value="TreeGrafter"/>
</dbReference>
<sequence length="516" mass="56643">MSDLSDDDFANNYEPTTPAPAAKKAARGARAGGKPVAGPSTRPAAARVTITKIKPANGAAPTIEPDDDEDDDVVMVDEPPAKKRKASDDSDEVVAVPGPPRGVPKKSAARPEPAVNGAPKSKGKAKAEPPPKGARANGVPAEVVEEQDSAIELDDAEEPPNPPIQRAARGGSKQPKTKNGPPPPGPARPSRTEAKLARELDSLRAQLEQSREVAKEITNQRDKLAKQLEEVFRLRNTEPEGVLQEYKGHLESSMRRKDSLIEELTAQLSQLQASSKSDKSYTLQFLTREAAEEEKQALREENIRLKEVIKQRDATIASKDKQMHALEDEAKIAKKDLEVEIERSKTLAARAPPSAMSRQQKPTPAEVQNTPVIKLYEDMTNILITSVKVEKSPEYPTLDEHILTCIYTYQNAEEHITFSLNFTLRHTYDRPEGATPGADLAESQLVQKVKYEPKDLDKENPELVDRLAFFNNPFMFARDQMTVFLKTLTDTVAGVFEPEAEGAGMDDSQEVIVLDG</sequence>
<feature type="compositionally biased region" description="Acidic residues" evidence="2">
    <location>
        <begin position="143"/>
        <end position="158"/>
    </location>
</feature>
<dbReference type="PANTHER" id="PTHR28006">
    <property type="entry name" value="MONOPOLIN COMPLEX SUBUNIT CSM1"/>
    <property type="match status" value="1"/>
</dbReference>
<evidence type="ECO:0000313" key="4">
    <source>
        <dbReference type="Proteomes" id="UP000184267"/>
    </source>
</evidence>
<feature type="coiled-coil region" evidence="1">
    <location>
        <begin position="193"/>
        <end position="343"/>
    </location>
</feature>
<dbReference type="GO" id="GO:0033551">
    <property type="term" value="C:monopolin complex"/>
    <property type="evidence" value="ECO:0007669"/>
    <property type="project" value="InterPro"/>
</dbReference>
<feature type="compositionally biased region" description="Acidic residues" evidence="2">
    <location>
        <begin position="64"/>
        <end position="75"/>
    </location>
</feature>
<evidence type="ECO:0008006" key="5">
    <source>
        <dbReference type="Google" id="ProtNLM"/>
    </source>
</evidence>
<gene>
    <name evidence="3" type="ORF">TRAPUB_8497</name>
</gene>
<feature type="region of interest" description="Disordered" evidence="2">
    <location>
        <begin position="1"/>
        <end position="193"/>
    </location>
</feature>
<dbReference type="AlphaFoldDB" id="A0A1M2W4Z5"/>
<evidence type="ECO:0000256" key="2">
    <source>
        <dbReference type="SAM" id="MobiDB-lite"/>
    </source>
</evidence>